<evidence type="ECO:0000313" key="2">
    <source>
        <dbReference type="Proteomes" id="UP000235616"/>
    </source>
</evidence>
<accession>A0A2N7VIL8</accession>
<reference evidence="1 2" key="1">
    <citation type="submission" date="2018-01" db="EMBL/GenBank/DDBJ databases">
        <title>Whole genome analyses suggest that Burkholderia sensu lato contains two further novel genera in the rhizoxinica-symbiotica group Mycetohabitans gen. nov., and Trinickia gen. nov.: implications for the evolution of diazotrophy and nodulation in the Burkholderiaceae.</title>
        <authorList>
            <person name="Estrada-de los Santos P."/>
            <person name="Palmer M."/>
            <person name="Chavez-Ramirez B."/>
            <person name="Beukes C."/>
            <person name="Steenkamp E.T."/>
            <person name="Hirsch A.M."/>
            <person name="Manyaka P."/>
            <person name="Maluk M."/>
            <person name="Lafos M."/>
            <person name="Crook M."/>
            <person name="Gross E."/>
            <person name="Simon M.F."/>
            <person name="Bueno dos Reis Junior F."/>
            <person name="Poole P.S."/>
            <person name="Venter S.N."/>
            <person name="James E.K."/>
        </authorList>
    </citation>
    <scope>NUCLEOTIDE SEQUENCE [LARGE SCALE GENOMIC DNA]</scope>
    <source>
        <strain evidence="1 2">GIMN1.004</strain>
    </source>
</reference>
<proteinExistence type="predicted"/>
<name>A0A2N7VIL8_9BURK</name>
<dbReference type="EMBL" id="PNYA01000021">
    <property type="protein sequence ID" value="PMS16988.1"/>
    <property type="molecule type" value="Genomic_DNA"/>
</dbReference>
<sequence>MVAAGVRIHFGYFSDDRAAAITAEGAMIRHYNAEDFDAIYDGAADALKSGVSRRLVTDAMKLTFDKFGVVVDDKEAATTCFPNQVRMVRWMKSANGSELTALVTWFVPDGKNAKLVSAQISPGHASFDPAIVRAHSCTHR</sequence>
<evidence type="ECO:0000313" key="1">
    <source>
        <dbReference type="EMBL" id="PMS16988.1"/>
    </source>
</evidence>
<comment type="caution">
    <text evidence="1">The sequence shown here is derived from an EMBL/GenBank/DDBJ whole genome shotgun (WGS) entry which is preliminary data.</text>
</comment>
<organism evidence="1 2">
    <name type="scientific">Trinickia dabaoshanensis</name>
    <dbReference type="NCBI Taxonomy" id="564714"/>
    <lineage>
        <taxon>Bacteria</taxon>
        <taxon>Pseudomonadati</taxon>
        <taxon>Pseudomonadota</taxon>
        <taxon>Betaproteobacteria</taxon>
        <taxon>Burkholderiales</taxon>
        <taxon>Burkholderiaceae</taxon>
        <taxon>Trinickia</taxon>
    </lineage>
</organism>
<dbReference type="Proteomes" id="UP000235616">
    <property type="component" value="Unassembled WGS sequence"/>
</dbReference>
<protein>
    <submittedName>
        <fullName evidence="1">Uncharacterized protein</fullName>
    </submittedName>
</protein>
<gene>
    <name evidence="1" type="ORF">C0Z18_21200</name>
</gene>
<dbReference type="AlphaFoldDB" id="A0A2N7VIL8"/>
<keyword evidence="2" id="KW-1185">Reference proteome</keyword>